<sequence length="446" mass="52238">MYPISEILEVRKNNPQPSYLPIRNKNNNINWQIVTGLVLSYSLKHKIEEFYGIEQFRDDCKAHFEKIIDEPDFWSVLERMYFSNQDIFRVSPMFLLFQSQFNNERINSGSAADKRLGALFANLMGDFKLNYPMPDKLNFIEKQLLNKLDEKVYEFSGESPFTKEQSYLPFIAECFQSDLAFLAEYPQYLLQELANTLRLYAFSWCAQLALNLDNWQKGEPQSKSLFFILDSEKASAEREGVQTYGYKLFARHSKNLFPMLSALEVLQWNDKQYKGQPKRPLWQVYQDCLNYSDSSKVLNSLNNYLQEFIVERELQVCERAANLDEAFKQLKSVSVGQFQNKRSDRARVNRDYINELESQICTDFIQVRGRAGKVLVLNQDRLLLLTNLTVGKNDKLRLHELLRGFEQRGFYLDNQSAQTLVAFYERMGNVERMSDSGDAVYVRKTI</sequence>
<proteinExistence type="predicted"/>
<evidence type="ECO:0000313" key="2">
    <source>
        <dbReference type="Proteomes" id="UP001158416"/>
    </source>
</evidence>
<dbReference type="EMBL" id="JAOCAP010000004">
    <property type="protein sequence ID" value="MDH1318647.1"/>
    <property type="molecule type" value="Genomic_DNA"/>
</dbReference>
<dbReference type="NCBIfam" id="TIGR03236">
    <property type="entry name" value="dnd_assoc_1"/>
    <property type="match status" value="1"/>
</dbReference>
<accession>A0AA42TPU0</accession>
<reference evidence="1" key="1">
    <citation type="submission" date="2022-09" db="EMBL/GenBank/DDBJ databases">
        <title>Intensive care unit water sources are persistently colonized with multi-drug resistant bacteria and are the site of extensive horizontal gene transfer of antibiotic resistance genes.</title>
        <authorList>
            <person name="Diorio-Toth L."/>
        </authorList>
    </citation>
    <scope>NUCLEOTIDE SEQUENCE</scope>
    <source>
        <strain evidence="1">GD03936</strain>
    </source>
</reference>
<name>A0AA42TPU0_9ENTR</name>
<dbReference type="AlphaFoldDB" id="A0AA42TPU0"/>
<gene>
    <name evidence="1" type="primary">dptG</name>
    <name evidence="1" type="ORF">N5C39_09760</name>
</gene>
<evidence type="ECO:0000313" key="1">
    <source>
        <dbReference type="EMBL" id="MDH1318647.1"/>
    </source>
</evidence>
<dbReference type="InterPro" id="IPR017645">
    <property type="entry name" value="Dnd_assoc_1"/>
</dbReference>
<protein>
    <submittedName>
        <fullName evidence="1">DNA phosphorothioation-dependent restriction protein DptG</fullName>
    </submittedName>
</protein>
<dbReference type="Proteomes" id="UP001158416">
    <property type="component" value="Unassembled WGS sequence"/>
</dbReference>
<dbReference type="RefSeq" id="WP_280028561.1">
    <property type="nucleotide sequence ID" value="NZ_JAOCAP010000004.1"/>
</dbReference>
<organism evidence="1 2">
    <name type="scientific">Enterobacter bugandensis</name>
    <dbReference type="NCBI Taxonomy" id="881260"/>
    <lineage>
        <taxon>Bacteria</taxon>
        <taxon>Pseudomonadati</taxon>
        <taxon>Pseudomonadota</taxon>
        <taxon>Gammaproteobacteria</taxon>
        <taxon>Enterobacterales</taxon>
        <taxon>Enterobacteriaceae</taxon>
        <taxon>Enterobacter</taxon>
    </lineage>
</organism>
<comment type="caution">
    <text evidence="1">The sequence shown here is derived from an EMBL/GenBank/DDBJ whole genome shotgun (WGS) entry which is preliminary data.</text>
</comment>